<dbReference type="EMBL" id="JAPWGY010000007">
    <property type="protein sequence ID" value="MCZ4282364.1"/>
    <property type="molecule type" value="Genomic_DNA"/>
</dbReference>
<protein>
    <submittedName>
        <fullName evidence="8">Sulfate exporter family transporter</fullName>
    </submittedName>
</protein>
<keyword evidence="3" id="KW-1003">Cell membrane</keyword>
<dbReference type="InterPro" id="IPR018383">
    <property type="entry name" value="UPF0324_pro"/>
</dbReference>
<feature type="transmembrane region" description="Helical" evidence="7">
    <location>
        <begin position="12"/>
        <end position="31"/>
    </location>
</feature>
<keyword evidence="5 7" id="KW-1133">Transmembrane helix</keyword>
<evidence type="ECO:0000256" key="2">
    <source>
        <dbReference type="ARBA" id="ARBA00007977"/>
    </source>
</evidence>
<gene>
    <name evidence="8" type="ORF">O4H49_16375</name>
</gene>
<dbReference type="PANTHER" id="PTHR30106">
    <property type="entry name" value="INNER MEMBRANE PROTEIN YEIH-RELATED"/>
    <property type="match status" value="1"/>
</dbReference>
<evidence type="ECO:0000256" key="7">
    <source>
        <dbReference type="SAM" id="Phobius"/>
    </source>
</evidence>
<name>A0ABT4LMM3_9PROT</name>
<feature type="transmembrane region" description="Helical" evidence="7">
    <location>
        <begin position="253"/>
        <end position="272"/>
    </location>
</feature>
<feature type="transmembrane region" description="Helical" evidence="7">
    <location>
        <begin position="224"/>
        <end position="241"/>
    </location>
</feature>
<comment type="similarity">
    <text evidence="2">Belongs to the UPF0324 family.</text>
</comment>
<evidence type="ECO:0000256" key="5">
    <source>
        <dbReference type="ARBA" id="ARBA00022989"/>
    </source>
</evidence>
<evidence type="ECO:0000256" key="3">
    <source>
        <dbReference type="ARBA" id="ARBA00022475"/>
    </source>
</evidence>
<sequence>MSLLASGAARFPLITGRIPGVILALVLAFAATFISDHHGGPTLLYALLLGMSLNSLIEGSSAKAGIDYTSRSILRIGVALLGIRIGFEQIAQLGLDAALILVLAVVITIIAGVLLAGFFGFNKRFGLLTGGATAICGASAALAISAAMPNSDDSERTTLFAVVAVTTLSTIAMVLYPPVALWLGMSDTEAGFFLGGTIHDVAQVVGAGYSISPESGDAATVAKLFRVALLVPITLFVTAIFRQAGPAKASTYLPPLFLIGFVFFTGLRSTGLLPELIISSLSELSRWCLVTAIAAVGLKTSLRDVLKIGHQALFLVVIETLIIAGLIIASVFFLR</sequence>
<feature type="transmembrane region" description="Helical" evidence="7">
    <location>
        <begin position="190"/>
        <end position="212"/>
    </location>
</feature>
<feature type="transmembrane region" description="Helical" evidence="7">
    <location>
        <begin position="97"/>
        <end position="118"/>
    </location>
</feature>
<proteinExistence type="inferred from homology"/>
<keyword evidence="4 7" id="KW-0812">Transmembrane</keyword>
<dbReference type="PANTHER" id="PTHR30106:SF2">
    <property type="entry name" value="UPF0324 INNER MEMBRANE PROTEIN YEIH"/>
    <property type="match status" value="1"/>
</dbReference>
<feature type="transmembrane region" description="Helical" evidence="7">
    <location>
        <begin position="314"/>
        <end position="334"/>
    </location>
</feature>
<evidence type="ECO:0000313" key="9">
    <source>
        <dbReference type="Proteomes" id="UP001069802"/>
    </source>
</evidence>
<evidence type="ECO:0000256" key="1">
    <source>
        <dbReference type="ARBA" id="ARBA00004651"/>
    </source>
</evidence>
<accession>A0ABT4LMM3</accession>
<dbReference type="Proteomes" id="UP001069802">
    <property type="component" value="Unassembled WGS sequence"/>
</dbReference>
<evidence type="ECO:0000256" key="6">
    <source>
        <dbReference type="ARBA" id="ARBA00023136"/>
    </source>
</evidence>
<keyword evidence="6 7" id="KW-0472">Membrane</keyword>
<reference evidence="8" key="1">
    <citation type="submission" date="2022-12" db="EMBL/GenBank/DDBJ databases">
        <title>Bacterial isolates from different developmental stages of Nematostella vectensis.</title>
        <authorList>
            <person name="Fraune S."/>
        </authorList>
    </citation>
    <scope>NUCLEOTIDE SEQUENCE</scope>
    <source>
        <strain evidence="8">G21630-S1</strain>
    </source>
</reference>
<evidence type="ECO:0000313" key="8">
    <source>
        <dbReference type="EMBL" id="MCZ4282364.1"/>
    </source>
</evidence>
<feature type="transmembrane region" description="Helical" evidence="7">
    <location>
        <begin position="159"/>
        <end position="183"/>
    </location>
</feature>
<evidence type="ECO:0000256" key="4">
    <source>
        <dbReference type="ARBA" id="ARBA00022692"/>
    </source>
</evidence>
<comment type="subcellular location">
    <subcellularLocation>
        <location evidence="1">Cell membrane</location>
        <topology evidence="1">Multi-pass membrane protein</topology>
    </subcellularLocation>
</comment>
<organism evidence="8 9">
    <name type="scientific">Kiloniella laminariae</name>
    <dbReference type="NCBI Taxonomy" id="454162"/>
    <lineage>
        <taxon>Bacteria</taxon>
        <taxon>Pseudomonadati</taxon>
        <taxon>Pseudomonadota</taxon>
        <taxon>Alphaproteobacteria</taxon>
        <taxon>Rhodospirillales</taxon>
        <taxon>Kiloniellaceae</taxon>
        <taxon>Kiloniella</taxon>
    </lineage>
</organism>
<feature type="transmembrane region" description="Helical" evidence="7">
    <location>
        <begin position="125"/>
        <end position="147"/>
    </location>
</feature>
<keyword evidence="9" id="KW-1185">Reference proteome</keyword>
<dbReference type="Pfam" id="PF03601">
    <property type="entry name" value="Cons_hypoth698"/>
    <property type="match status" value="1"/>
</dbReference>
<dbReference type="RefSeq" id="WP_269424515.1">
    <property type="nucleotide sequence ID" value="NZ_JAPWGY010000007.1"/>
</dbReference>
<comment type="caution">
    <text evidence="8">The sequence shown here is derived from an EMBL/GenBank/DDBJ whole genome shotgun (WGS) entry which is preliminary data.</text>
</comment>